<dbReference type="Proteomes" id="UP000650081">
    <property type="component" value="Unassembled WGS sequence"/>
</dbReference>
<protein>
    <submittedName>
        <fullName evidence="2">Uncharacterized protein</fullName>
    </submittedName>
</protein>
<dbReference type="RefSeq" id="WP_187466046.1">
    <property type="nucleotide sequence ID" value="NZ_JAUFQK010000059.1"/>
</dbReference>
<gene>
    <name evidence="2" type="ORF">H9S92_07250</name>
</gene>
<organism evidence="2 3">
    <name type="scientific">Neolewinella lacunae</name>
    <dbReference type="NCBI Taxonomy" id="1517758"/>
    <lineage>
        <taxon>Bacteria</taxon>
        <taxon>Pseudomonadati</taxon>
        <taxon>Bacteroidota</taxon>
        <taxon>Saprospiria</taxon>
        <taxon>Saprospirales</taxon>
        <taxon>Lewinellaceae</taxon>
        <taxon>Neolewinella</taxon>
    </lineage>
</organism>
<proteinExistence type="predicted"/>
<sequence length="79" mass="9150">MEKIKSKVMYINMVMLFIGIALAFPYFFEEAPSLFKQPKDAFHTFLGAAVGFYILIYPGLKDKMIQKEKSFGRNDMDDL</sequence>
<dbReference type="AlphaFoldDB" id="A0A923PJR2"/>
<evidence type="ECO:0000313" key="2">
    <source>
        <dbReference type="EMBL" id="MBC6993951.1"/>
    </source>
</evidence>
<reference evidence="2" key="1">
    <citation type="submission" date="2020-08" db="EMBL/GenBank/DDBJ databases">
        <title>Lewinella bacteria from marine environments.</title>
        <authorList>
            <person name="Zhong Y."/>
        </authorList>
    </citation>
    <scope>NUCLEOTIDE SEQUENCE</scope>
    <source>
        <strain evidence="2">KCTC 42187</strain>
    </source>
</reference>
<dbReference type="EMBL" id="JACSIT010000083">
    <property type="protein sequence ID" value="MBC6993951.1"/>
    <property type="molecule type" value="Genomic_DNA"/>
</dbReference>
<name>A0A923PJR2_9BACT</name>
<keyword evidence="1" id="KW-0812">Transmembrane</keyword>
<feature type="transmembrane region" description="Helical" evidence="1">
    <location>
        <begin position="9"/>
        <end position="28"/>
    </location>
</feature>
<evidence type="ECO:0000256" key="1">
    <source>
        <dbReference type="SAM" id="Phobius"/>
    </source>
</evidence>
<comment type="caution">
    <text evidence="2">The sequence shown here is derived from an EMBL/GenBank/DDBJ whole genome shotgun (WGS) entry which is preliminary data.</text>
</comment>
<evidence type="ECO:0000313" key="3">
    <source>
        <dbReference type="Proteomes" id="UP000650081"/>
    </source>
</evidence>
<feature type="transmembrane region" description="Helical" evidence="1">
    <location>
        <begin position="40"/>
        <end position="60"/>
    </location>
</feature>
<keyword evidence="3" id="KW-1185">Reference proteome</keyword>
<keyword evidence="1" id="KW-0472">Membrane</keyword>
<accession>A0A923PJR2</accession>
<keyword evidence="1" id="KW-1133">Transmembrane helix</keyword>